<evidence type="ECO:0000313" key="2">
    <source>
        <dbReference type="EMBL" id="NCU18746.1"/>
    </source>
</evidence>
<evidence type="ECO:0008006" key="4">
    <source>
        <dbReference type="Google" id="ProtNLM"/>
    </source>
</evidence>
<dbReference type="Pfam" id="PF02810">
    <property type="entry name" value="SEC-C"/>
    <property type="match status" value="1"/>
</dbReference>
<dbReference type="EMBL" id="JAACYS010000078">
    <property type="protein sequence ID" value="NCU18746.1"/>
    <property type="molecule type" value="Genomic_DNA"/>
</dbReference>
<dbReference type="Proteomes" id="UP000743899">
    <property type="component" value="Unassembled WGS sequence"/>
</dbReference>
<keyword evidence="1" id="KW-0472">Membrane</keyword>
<dbReference type="SUPFAM" id="SSF103642">
    <property type="entry name" value="Sec-C motif"/>
    <property type="match status" value="1"/>
</dbReference>
<proteinExistence type="predicted"/>
<protein>
    <recommendedName>
        <fullName evidence="4">SEC-C domain-containing protein</fullName>
    </recommendedName>
</protein>
<reference evidence="2 3" key="1">
    <citation type="submission" date="2020-01" db="EMBL/GenBank/DDBJ databases">
        <title>A novel Bacillus sp. from Pasinler.</title>
        <authorList>
            <person name="Adiguzel A."/>
            <person name="Ay H."/>
            <person name="Baltaci M.O."/>
        </authorList>
    </citation>
    <scope>NUCLEOTIDE SEQUENCE [LARGE SCALE GENOMIC DNA]</scope>
    <source>
        <strain evidence="2 3">P1</strain>
    </source>
</reference>
<keyword evidence="1" id="KW-0812">Transmembrane</keyword>
<accession>A0ABX0A5T0</accession>
<name>A0ABX0A5T0_9BACI</name>
<dbReference type="InterPro" id="IPR004027">
    <property type="entry name" value="SEC_C_motif"/>
</dbReference>
<comment type="caution">
    <text evidence="2">The sequence shown here is derived from an EMBL/GenBank/DDBJ whole genome shotgun (WGS) entry which is preliminary data.</text>
</comment>
<keyword evidence="1" id="KW-1133">Transmembrane helix</keyword>
<dbReference type="Gene3D" id="3.10.450.50">
    <property type="match status" value="1"/>
</dbReference>
<gene>
    <name evidence="2" type="ORF">GW534_13685</name>
</gene>
<feature type="transmembrane region" description="Helical" evidence="1">
    <location>
        <begin position="174"/>
        <end position="196"/>
    </location>
</feature>
<evidence type="ECO:0000256" key="1">
    <source>
        <dbReference type="SAM" id="Phobius"/>
    </source>
</evidence>
<organism evidence="2 3">
    <name type="scientific">Pallidibacillus pasinlerensis</name>
    <dbReference type="NCBI Taxonomy" id="2703818"/>
    <lineage>
        <taxon>Bacteria</taxon>
        <taxon>Bacillati</taxon>
        <taxon>Bacillota</taxon>
        <taxon>Bacilli</taxon>
        <taxon>Bacillales</taxon>
        <taxon>Bacillaceae</taxon>
        <taxon>Pallidibacillus</taxon>
    </lineage>
</organism>
<sequence>MSKKKVGRNDPCICGSRKKYRHCCGKSRVVNSNGINPNFELDVLHHQLQTFAFENYGDKIKEQSQLFEHPSIKGNSELVDIYFTGLTLWIITKLKFLENKQTILELFYHIVVAKLSPNVKQLFSRWMKSNPSIYEVISVPEGSEEGFVELRDLLTNRRYSIPFRVGDEYIKGSFVVGALVPFAGFYSFLLTIIKLYGHNNIGIHELVNRFSKKKGGLSAQFPEFLAEALLLGVHNEENNPLYEQVAQTFADHMVENDVDDAVILQGLDLWKKFCEKEKPSFKKAEPYAAALEYYVQKNLLGNDEVTQSTVAKEYDASVSSMSTNYRKLTNMIETETVE</sequence>
<dbReference type="RefSeq" id="WP_161921574.1">
    <property type="nucleotide sequence ID" value="NZ_JAACYS010000078.1"/>
</dbReference>
<evidence type="ECO:0000313" key="3">
    <source>
        <dbReference type="Proteomes" id="UP000743899"/>
    </source>
</evidence>
<keyword evidence="3" id="KW-1185">Reference proteome</keyword>